<dbReference type="InterPro" id="IPR017871">
    <property type="entry name" value="ABC_transporter-like_CS"/>
</dbReference>
<evidence type="ECO:0000256" key="6">
    <source>
        <dbReference type="ARBA" id="ARBA00022741"/>
    </source>
</evidence>
<feature type="transmembrane region" description="Helical" evidence="10">
    <location>
        <begin position="246"/>
        <end position="267"/>
    </location>
</feature>
<evidence type="ECO:0000259" key="11">
    <source>
        <dbReference type="PROSITE" id="PS50893"/>
    </source>
</evidence>
<feature type="transmembrane region" description="Helical" evidence="10">
    <location>
        <begin position="189"/>
        <end position="210"/>
    </location>
</feature>
<feature type="transmembrane region" description="Helical" evidence="10">
    <location>
        <begin position="279"/>
        <end position="301"/>
    </location>
</feature>
<evidence type="ECO:0000313" key="13">
    <source>
        <dbReference type="Proteomes" id="UP000664169"/>
    </source>
</evidence>
<keyword evidence="13" id="KW-1185">Reference proteome</keyword>
<feature type="transmembrane region" description="Helical" evidence="10">
    <location>
        <begin position="1058"/>
        <end position="1081"/>
    </location>
</feature>
<evidence type="ECO:0000256" key="9">
    <source>
        <dbReference type="ARBA" id="ARBA00023136"/>
    </source>
</evidence>
<evidence type="ECO:0000256" key="3">
    <source>
        <dbReference type="ARBA" id="ARBA00022448"/>
    </source>
</evidence>
<dbReference type="InterPro" id="IPR027417">
    <property type="entry name" value="P-loop_NTPase"/>
</dbReference>
<sequence length="1548" mass="170136">MPTSSYRIRLVPELVSQPAPSTYGIGVPEPIVSLQEVLALNSGRDILALVNNGFSGGDIDKVLTQIGNIGTSAGKNVQFLGEEDDLLIPCRSTLRGTTNCFAALVFYSSPTEGPGGLWNYTLRVDGSLGAVINTKVNNNDQETFILPLQHAVDYAIAGIDSKNALPEVEEFPYTTITQDQRNTNIRVRYNGAIITLLGVALFIGICGILYQQVGLQAAEREAGISQLLESMMPNKARWQPQAARLLAYHLAFSIMFVPGWIILAIILKVGVFARTSGGIVIITHVLTGLSLASWGLFIGAFFRKAQLSGITAIILSLVLGVIAQVFDLIGNGAVLICSLLFPSMNYVWFMIYMARWESQDTATNLLQAAPENPWTVNGIVLWVFLIIQILVYPVLAFYLERFLWGTASPHPLPADGVALELNGFSKHYYPNWFQTEIAPLFSKAKKETVLAADDLNLSIIKGQLTVLVGANGCGKSTTMNSVSGLLKPTAGTIKVDSSQGIGLCPQKNVQWPLLSVLEHVTILNRLKSKVKPSTKEENLQLIKDCDLDRKIPAKAGSLSGGQQRKLQLAMMFTGGSELCLVDEVSSGIDPLARRKIQEILLAERSKRTIIFTSHFLDEADIADRVVIMSKGKIRVDGTGPQIKSKGLYRVHLHHGINASTTPEFPGVEKLIRHDQTVYTVSSAAEVKTLLTKVEENGWHEYHVAGPTIEDAFLQVAEEMVPEIRVDEKASDTDSEKELALQNGSHIGPFRQGFVLFRKRLTVFRRNFIPNTVALLVVPITAGLVSLFIATYPGAGCSPTDAVSASDIQNLTTQLQDNLDVVVGPSTKLSLETLQLVGAALGLHNPNGSAAGSTTDGNGNTFNLANLTKSFHVVGSLDEFNSHLLQNRQNITPGGAFFGDDQTTMAFRGNGPVLFSFLINNIVNIINSGISISASYSTFDIPWAADQGMTLQFCVYLGLVMCMYPAFFALYPTLERLRNVRGLHYSNGVRALPLWLSYTIFDFIFVVVGSAIAIVILAAVNSAIFWNLGHLFVVFVLYGICATLFSYVVSLYAKSQLAAFAIAAAYQAVSLLLYMIAYLAVFTYSSVDKVDVNLLTVHYTMSIIFPSGSLMRAFFVSLNELSVNCRAPNVYASSPAEFQAYGAPITYLLVQSLLVFGYLVWWDTGIRAAFRRKYKEQNDSEAHQLEPDVYEELKRVETSQDDGLKVLHLTKNFGSNIAVRDVSFGIKRGEVFALLGPNGAGKSTVVGMIRGDLQPSSGSGDILVEDVSMLRKKAAARQLLGNCPQFDAMDQLTVLEHLRFYARIRGVKNVEANVQEIVRGVGLTAFKNRMGNALSGGNKRKLSLGIALMGNPAVMLLDEISSGLDVAAKRILWKTLETVVPGRSIALITHSMEEADRLCRRAGIMAQKMLAIGTTEDLRRKHGNRYHVHILLNSAPYTTREEADRVLEWVTDTFEHADLDGKAFHGQIRFSVPVEEKTGGIARLFQQLENSKQDLGYEYYSVAQTTLEDVFLRIVAKHNVEEENYRMNKSQSRQWWWKSKPWVKTTKTE</sequence>
<feature type="transmembrane region" description="Helical" evidence="10">
    <location>
        <begin position="307"/>
        <end position="326"/>
    </location>
</feature>
<comment type="caution">
    <text evidence="12">The sequence shown here is derived from an EMBL/GenBank/DDBJ whole genome shotgun (WGS) entry which is preliminary data.</text>
</comment>
<dbReference type="GO" id="GO:0005319">
    <property type="term" value="F:lipid transporter activity"/>
    <property type="evidence" value="ECO:0007669"/>
    <property type="project" value="TreeGrafter"/>
</dbReference>
<keyword evidence="3" id="KW-0813">Transport</keyword>
<feature type="transmembrane region" description="Helical" evidence="10">
    <location>
        <begin position="993"/>
        <end position="1018"/>
    </location>
</feature>
<comment type="similarity">
    <text evidence="2">Belongs to the ABC transporter superfamily. ABCA family.</text>
</comment>
<feature type="transmembrane region" description="Helical" evidence="10">
    <location>
        <begin position="333"/>
        <end position="354"/>
    </location>
</feature>
<dbReference type="PANTHER" id="PTHR19229:SF36">
    <property type="entry name" value="ATP-BINDING CASSETTE SUB-FAMILY A MEMBER 2"/>
    <property type="match status" value="1"/>
</dbReference>
<evidence type="ECO:0000256" key="4">
    <source>
        <dbReference type="ARBA" id="ARBA00022692"/>
    </source>
</evidence>
<keyword evidence="7" id="KW-0067">ATP-binding</keyword>
<dbReference type="GO" id="GO:0016887">
    <property type="term" value="F:ATP hydrolysis activity"/>
    <property type="evidence" value="ECO:0007669"/>
    <property type="project" value="InterPro"/>
</dbReference>
<dbReference type="SMART" id="SM00382">
    <property type="entry name" value="AAA"/>
    <property type="match status" value="2"/>
</dbReference>
<keyword evidence="4 10" id="KW-0812">Transmembrane</keyword>
<evidence type="ECO:0000256" key="8">
    <source>
        <dbReference type="ARBA" id="ARBA00022989"/>
    </source>
</evidence>
<feature type="transmembrane region" description="Helical" evidence="10">
    <location>
        <begin position="1137"/>
        <end position="1161"/>
    </location>
</feature>
<dbReference type="Pfam" id="PF00005">
    <property type="entry name" value="ABC_tran"/>
    <property type="match status" value="2"/>
</dbReference>
<dbReference type="SUPFAM" id="SSF52540">
    <property type="entry name" value="P-loop containing nucleoside triphosphate hydrolases"/>
    <property type="match status" value="2"/>
</dbReference>
<feature type="domain" description="ABC transporter" evidence="11">
    <location>
        <begin position="435"/>
        <end position="655"/>
    </location>
</feature>
<accession>A0A8H3ENU6</accession>
<evidence type="ECO:0000256" key="1">
    <source>
        <dbReference type="ARBA" id="ARBA00004141"/>
    </source>
</evidence>
<keyword evidence="6" id="KW-0547">Nucleotide-binding</keyword>
<dbReference type="CDD" id="cd03263">
    <property type="entry name" value="ABC_subfamily_A"/>
    <property type="match status" value="2"/>
</dbReference>
<reference evidence="12" key="1">
    <citation type="submission" date="2021-03" db="EMBL/GenBank/DDBJ databases">
        <authorList>
            <person name="Tagirdzhanova G."/>
        </authorList>
    </citation>
    <scope>NUCLEOTIDE SEQUENCE</scope>
</reference>
<feature type="domain" description="ABC transporter" evidence="11">
    <location>
        <begin position="1203"/>
        <end position="1430"/>
    </location>
</feature>
<keyword evidence="8 10" id="KW-1133">Transmembrane helix</keyword>
<feature type="transmembrane region" description="Helical" evidence="10">
    <location>
        <begin position="1030"/>
        <end position="1052"/>
    </location>
</feature>
<keyword evidence="5" id="KW-0677">Repeat</keyword>
<dbReference type="InterPro" id="IPR013525">
    <property type="entry name" value="ABC2_TM"/>
</dbReference>
<dbReference type="EMBL" id="CAJPDQ010000004">
    <property type="protein sequence ID" value="CAF9907828.1"/>
    <property type="molecule type" value="Genomic_DNA"/>
</dbReference>
<evidence type="ECO:0000256" key="10">
    <source>
        <dbReference type="SAM" id="Phobius"/>
    </source>
</evidence>
<dbReference type="Gene3D" id="3.40.50.300">
    <property type="entry name" value="P-loop containing nucleotide triphosphate hydrolases"/>
    <property type="match status" value="2"/>
</dbReference>
<dbReference type="PROSITE" id="PS00211">
    <property type="entry name" value="ABC_TRANSPORTER_1"/>
    <property type="match status" value="2"/>
</dbReference>
<gene>
    <name evidence="12" type="ORF">GOMPHAMPRED_005997</name>
</gene>
<organism evidence="12 13">
    <name type="scientific">Gomphillus americanus</name>
    <dbReference type="NCBI Taxonomy" id="1940652"/>
    <lineage>
        <taxon>Eukaryota</taxon>
        <taxon>Fungi</taxon>
        <taxon>Dikarya</taxon>
        <taxon>Ascomycota</taxon>
        <taxon>Pezizomycotina</taxon>
        <taxon>Lecanoromycetes</taxon>
        <taxon>OSLEUM clade</taxon>
        <taxon>Ostropomycetidae</taxon>
        <taxon>Ostropales</taxon>
        <taxon>Graphidaceae</taxon>
        <taxon>Gomphilloideae</taxon>
        <taxon>Gomphillus</taxon>
    </lineage>
</organism>
<feature type="transmembrane region" description="Helical" evidence="10">
    <location>
        <begin position="1093"/>
        <end position="1117"/>
    </location>
</feature>
<dbReference type="PROSITE" id="PS50893">
    <property type="entry name" value="ABC_TRANSPORTER_2"/>
    <property type="match status" value="2"/>
</dbReference>
<evidence type="ECO:0000256" key="5">
    <source>
        <dbReference type="ARBA" id="ARBA00022737"/>
    </source>
</evidence>
<dbReference type="OrthoDB" id="8061355at2759"/>
<dbReference type="GO" id="GO:0016020">
    <property type="term" value="C:membrane"/>
    <property type="evidence" value="ECO:0007669"/>
    <property type="project" value="UniProtKB-SubCell"/>
</dbReference>
<dbReference type="FunFam" id="3.40.50.300:FF:001345">
    <property type="entry name" value="Related to ABC transporter"/>
    <property type="match status" value="1"/>
</dbReference>
<name>A0A8H3ENU6_9LECA</name>
<feature type="transmembrane region" description="Helical" evidence="10">
    <location>
        <begin position="952"/>
        <end position="973"/>
    </location>
</feature>
<evidence type="ECO:0000313" key="12">
    <source>
        <dbReference type="EMBL" id="CAF9907828.1"/>
    </source>
</evidence>
<comment type="subcellular location">
    <subcellularLocation>
        <location evidence="1">Membrane</location>
        <topology evidence="1">Multi-pass membrane protein</topology>
    </subcellularLocation>
</comment>
<feature type="transmembrane region" description="Helical" evidence="10">
    <location>
        <begin position="767"/>
        <end position="789"/>
    </location>
</feature>
<dbReference type="InterPro" id="IPR003439">
    <property type="entry name" value="ABC_transporter-like_ATP-bd"/>
</dbReference>
<dbReference type="GO" id="GO:0140359">
    <property type="term" value="F:ABC-type transporter activity"/>
    <property type="evidence" value="ECO:0007669"/>
    <property type="project" value="InterPro"/>
</dbReference>
<keyword evidence="9 10" id="KW-0472">Membrane</keyword>
<dbReference type="GO" id="GO:0005524">
    <property type="term" value="F:ATP binding"/>
    <property type="evidence" value="ECO:0007669"/>
    <property type="project" value="UniProtKB-KW"/>
</dbReference>
<feature type="transmembrane region" description="Helical" evidence="10">
    <location>
        <begin position="374"/>
        <end position="399"/>
    </location>
</feature>
<dbReference type="Pfam" id="PF12698">
    <property type="entry name" value="ABC2_membrane_3"/>
    <property type="match status" value="1"/>
</dbReference>
<evidence type="ECO:0000256" key="7">
    <source>
        <dbReference type="ARBA" id="ARBA00022840"/>
    </source>
</evidence>
<dbReference type="Proteomes" id="UP000664169">
    <property type="component" value="Unassembled WGS sequence"/>
</dbReference>
<proteinExistence type="inferred from homology"/>
<evidence type="ECO:0000256" key="2">
    <source>
        <dbReference type="ARBA" id="ARBA00008869"/>
    </source>
</evidence>
<feature type="transmembrane region" description="Helical" evidence="10">
    <location>
        <begin position="912"/>
        <end position="931"/>
    </location>
</feature>
<protein>
    <recommendedName>
        <fullName evidence="11">ABC transporter domain-containing protein</fullName>
    </recommendedName>
</protein>
<dbReference type="InterPro" id="IPR026082">
    <property type="entry name" value="ABCA"/>
</dbReference>
<dbReference type="PANTHER" id="PTHR19229">
    <property type="entry name" value="ATP-BINDING CASSETTE TRANSPORTER SUBFAMILY A ABCA"/>
    <property type="match status" value="1"/>
</dbReference>
<dbReference type="InterPro" id="IPR003593">
    <property type="entry name" value="AAA+_ATPase"/>
</dbReference>